<keyword evidence="3" id="KW-1185">Reference proteome</keyword>
<reference evidence="2 3" key="1">
    <citation type="submission" date="2024-02" db="EMBL/GenBank/DDBJ databases">
        <authorList>
            <person name="Chen Y."/>
            <person name="Shah S."/>
            <person name="Dougan E. K."/>
            <person name="Thang M."/>
            <person name="Chan C."/>
        </authorList>
    </citation>
    <scope>NUCLEOTIDE SEQUENCE [LARGE SCALE GENOMIC DNA]</scope>
</reference>
<dbReference type="InterPro" id="IPR005123">
    <property type="entry name" value="Oxoglu/Fe-dep_dioxygenase_dom"/>
</dbReference>
<proteinExistence type="predicted"/>
<organism evidence="2 3">
    <name type="scientific">Durusdinium trenchii</name>
    <dbReference type="NCBI Taxonomy" id="1381693"/>
    <lineage>
        <taxon>Eukaryota</taxon>
        <taxon>Sar</taxon>
        <taxon>Alveolata</taxon>
        <taxon>Dinophyceae</taxon>
        <taxon>Suessiales</taxon>
        <taxon>Symbiodiniaceae</taxon>
        <taxon>Durusdinium</taxon>
    </lineage>
</organism>
<dbReference type="PROSITE" id="PS51471">
    <property type="entry name" value="FE2OG_OXY"/>
    <property type="match status" value="1"/>
</dbReference>
<dbReference type="SUPFAM" id="SSF51197">
    <property type="entry name" value="Clavaminate synthase-like"/>
    <property type="match status" value="1"/>
</dbReference>
<evidence type="ECO:0000313" key="3">
    <source>
        <dbReference type="Proteomes" id="UP001642484"/>
    </source>
</evidence>
<comment type="caution">
    <text evidence="2">The sequence shown here is derived from an EMBL/GenBank/DDBJ whole genome shotgun (WGS) entry which is preliminary data.</text>
</comment>
<dbReference type="InterPro" id="IPR037151">
    <property type="entry name" value="AlkB-like_sf"/>
</dbReference>
<dbReference type="InterPro" id="IPR015947">
    <property type="entry name" value="PUA-like_sf"/>
</dbReference>
<evidence type="ECO:0000313" key="2">
    <source>
        <dbReference type="EMBL" id="CAK9062950.1"/>
    </source>
</evidence>
<dbReference type="EMBL" id="CAXAMN010021740">
    <property type="protein sequence ID" value="CAK9062950.1"/>
    <property type="molecule type" value="Genomic_DNA"/>
</dbReference>
<dbReference type="Proteomes" id="UP001642484">
    <property type="component" value="Unassembled WGS sequence"/>
</dbReference>
<evidence type="ECO:0000259" key="1">
    <source>
        <dbReference type="PROSITE" id="PS51471"/>
    </source>
</evidence>
<accession>A0ABP0NGN5</accession>
<dbReference type="SUPFAM" id="SSF88697">
    <property type="entry name" value="PUA domain-like"/>
    <property type="match status" value="1"/>
</dbReference>
<protein>
    <recommendedName>
        <fullName evidence="1">Fe2OG dioxygenase domain-containing protein</fullName>
    </recommendedName>
</protein>
<feature type="domain" description="Fe2OG dioxygenase" evidence="1">
    <location>
        <begin position="112"/>
        <end position="220"/>
    </location>
</feature>
<gene>
    <name evidence="2" type="ORF">CCMP2556_LOCUS30963</name>
</gene>
<dbReference type="PANTHER" id="PTHR42256">
    <property type="entry name" value="OXOGLUTARATE/IRON-DEPENDENT DIOXYGENASE"/>
    <property type="match status" value="1"/>
</dbReference>
<sequence length="502" mass="56118">MALYRPLGAHVPPTTHLDREGAIARARQRGCLSETPLELQEAGSCLHMPEAVCAKDDFTLFDALAIDIEDAGYRERGDALGPHRSRKHLQIWGDALSGSVPFAQVITKALAMFDLTLVDCWANLYRSLDDVKSWHHDNYQDWTPRPTATIGISLGATRALAFQNAKTKSEHYVWQENGDVFAFDEPFNNFFKHAVPAAPAGLEGTGSRKQRISIILFVNEQDCIPHTLRVKQPGMRECIPLEVSWSTWDTCGFGSLSRQDRASDKQILFEEPIAQQSWYKAAKWTDARSLSELEDYIYKPLAKVVLHEGCQSGVSFYSLPKRTVVDSGVPPAPAPPPSKLEQRPAREDPELLLARRALTLQGAQQVLAILRGKKLIENRAWRIPVGWYAIHAGAQQINEERAERIRAVWPTAPAEETLPHSAILGLFYVQSHTTPQACPSYVWARGPICHVISKAVELLRPVHCRGGKGLWDLEAWQVQQIHQQLGEVTVRHHDLSEVGVAL</sequence>
<dbReference type="PANTHER" id="PTHR42256:SF1">
    <property type="entry name" value="FE2OG DIOXYGENASE DOMAIN-CONTAINING PROTEIN"/>
    <property type="match status" value="1"/>
</dbReference>
<name>A0ABP0NGN5_9DINO</name>
<dbReference type="Gene3D" id="2.60.120.590">
    <property type="entry name" value="Alpha-ketoglutarate-dependent dioxygenase AlkB-like"/>
    <property type="match status" value="1"/>
</dbReference>